<dbReference type="EMBL" id="BAABIK010000001">
    <property type="protein sequence ID" value="GAA4926136.1"/>
    <property type="molecule type" value="Genomic_DNA"/>
</dbReference>
<dbReference type="Pfam" id="PF10825">
    <property type="entry name" value="DUF2752"/>
    <property type="match status" value="1"/>
</dbReference>
<evidence type="ECO:0000313" key="3">
    <source>
        <dbReference type="Proteomes" id="UP001499993"/>
    </source>
</evidence>
<accession>A0ABP9G5C1</accession>
<keyword evidence="1" id="KW-1133">Transmembrane helix</keyword>
<comment type="caution">
    <text evidence="2">The sequence shown here is derived from an EMBL/GenBank/DDBJ whole genome shotgun (WGS) entry which is preliminary data.</text>
</comment>
<proteinExistence type="predicted"/>
<keyword evidence="3" id="KW-1185">Reference proteome</keyword>
<feature type="transmembrane region" description="Helical" evidence="1">
    <location>
        <begin position="30"/>
        <end position="50"/>
    </location>
</feature>
<dbReference type="InterPro" id="IPR021215">
    <property type="entry name" value="DUF2752"/>
</dbReference>
<gene>
    <name evidence="2" type="ORF">GCM10023224_01070</name>
</gene>
<feature type="transmembrane region" description="Helical" evidence="1">
    <location>
        <begin position="89"/>
        <end position="109"/>
    </location>
</feature>
<feature type="transmembrane region" description="Helical" evidence="1">
    <location>
        <begin position="158"/>
        <end position="178"/>
    </location>
</feature>
<feature type="transmembrane region" description="Helical" evidence="1">
    <location>
        <begin position="121"/>
        <end position="138"/>
    </location>
</feature>
<evidence type="ECO:0000313" key="2">
    <source>
        <dbReference type="EMBL" id="GAA4926136.1"/>
    </source>
</evidence>
<evidence type="ECO:0008006" key="4">
    <source>
        <dbReference type="Google" id="ProtNLM"/>
    </source>
</evidence>
<organism evidence="2 3">
    <name type="scientific">Streptomonospora halophila</name>
    <dbReference type="NCBI Taxonomy" id="427369"/>
    <lineage>
        <taxon>Bacteria</taxon>
        <taxon>Bacillati</taxon>
        <taxon>Actinomycetota</taxon>
        <taxon>Actinomycetes</taxon>
        <taxon>Streptosporangiales</taxon>
        <taxon>Nocardiopsidaceae</taxon>
        <taxon>Streptomonospora</taxon>
    </lineage>
</organism>
<keyword evidence="1" id="KW-0472">Membrane</keyword>
<dbReference type="RefSeq" id="WP_344140222.1">
    <property type="nucleotide sequence ID" value="NZ_BAABIK010000001.1"/>
</dbReference>
<name>A0ABP9G5C1_9ACTN</name>
<sequence>MSDSERGNGGVPAWALPVRMRVEAHDGHRWVLYVALGGLLAGAAMAVFGLPPVDLHSPLHYMGVMMPTCGATRAVWAAMSGDLAMSLRYNPLGIVLVAGAFATLLRLAAGLVTGRWVNVRVVSWPSAAVVATVLVIALEVNQQLNRDLLQTSAENATPLATMAVYAAGAVLAAVVAVVSTRSGRAARRAGRVSAR</sequence>
<evidence type="ECO:0000256" key="1">
    <source>
        <dbReference type="SAM" id="Phobius"/>
    </source>
</evidence>
<reference evidence="3" key="1">
    <citation type="journal article" date="2019" name="Int. J. Syst. Evol. Microbiol.">
        <title>The Global Catalogue of Microorganisms (GCM) 10K type strain sequencing project: providing services to taxonomists for standard genome sequencing and annotation.</title>
        <authorList>
            <consortium name="The Broad Institute Genomics Platform"/>
            <consortium name="The Broad Institute Genome Sequencing Center for Infectious Disease"/>
            <person name="Wu L."/>
            <person name="Ma J."/>
        </authorList>
    </citation>
    <scope>NUCLEOTIDE SEQUENCE [LARGE SCALE GENOMIC DNA]</scope>
    <source>
        <strain evidence="3">JCM 18123</strain>
    </source>
</reference>
<protein>
    <recommendedName>
        <fullName evidence="4">DUF2752 domain-containing protein</fullName>
    </recommendedName>
</protein>
<keyword evidence="1" id="KW-0812">Transmembrane</keyword>
<dbReference type="Proteomes" id="UP001499993">
    <property type="component" value="Unassembled WGS sequence"/>
</dbReference>